<dbReference type="EMBL" id="BMAU01021016">
    <property type="protein sequence ID" value="GFX86877.1"/>
    <property type="molecule type" value="Genomic_DNA"/>
</dbReference>
<evidence type="ECO:0000256" key="1">
    <source>
        <dbReference type="ARBA" id="ARBA00004123"/>
    </source>
</evidence>
<dbReference type="GO" id="GO:0005634">
    <property type="term" value="C:nucleus"/>
    <property type="evidence" value="ECO:0007669"/>
    <property type="project" value="UniProtKB-SubCell"/>
</dbReference>
<keyword evidence="7" id="KW-1185">Reference proteome</keyword>
<organism evidence="6 7">
    <name type="scientific">Trichonephila clavipes</name>
    <name type="common">Golden silk orbweaver</name>
    <name type="synonym">Nephila clavipes</name>
    <dbReference type="NCBI Taxonomy" id="2585209"/>
    <lineage>
        <taxon>Eukaryota</taxon>
        <taxon>Metazoa</taxon>
        <taxon>Ecdysozoa</taxon>
        <taxon>Arthropoda</taxon>
        <taxon>Chelicerata</taxon>
        <taxon>Arachnida</taxon>
        <taxon>Araneae</taxon>
        <taxon>Araneomorphae</taxon>
        <taxon>Entelegynae</taxon>
        <taxon>Araneoidea</taxon>
        <taxon>Nephilidae</taxon>
        <taxon>Trichonephila</taxon>
    </lineage>
</organism>
<reference evidence="6" key="1">
    <citation type="submission" date="2020-08" db="EMBL/GenBank/DDBJ databases">
        <title>Multicomponent nature underlies the extraordinary mechanical properties of spider dragline silk.</title>
        <authorList>
            <person name="Kono N."/>
            <person name="Nakamura H."/>
            <person name="Mori M."/>
            <person name="Yoshida Y."/>
            <person name="Ohtoshi R."/>
            <person name="Malay A.D."/>
            <person name="Moran D.A.P."/>
            <person name="Tomita M."/>
            <person name="Numata K."/>
            <person name="Arakawa K."/>
        </authorList>
    </citation>
    <scope>NUCLEOTIDE SEQUENCE</scope>
</reference>
<comment type="subcellular location">
    <subcellularLocation>
        <location evidence="1">Nucleus</location>
    </subcellularLocation>
</comment>
<dbReference type="GO" id="GO:0006364">
    <property type="term" value="P:rRNA processing"/>
    <property type="evidence" value="ECO:0007669"/>
    <property type="project" value="UniProtKB-KW"/>
</dbReference>
<keyword evidence="4" id="KW-0539">Nucleus</keyword>
<evidence type="ECO:0000313" key="6">
    <source>
        <dbReference type="EMBL" id="GFX86877.1"/>
    </source>
</evidence>
<dbReference type="InterPro" id="IPR040676">
    <property type="entry name" value="DUF5641"/>
</dbReference>
<dbReference type="AlphaFoldDB" id="A0A8X6RC30"/>
<dbReference type="GO" id="GO:0030688">
    <property type="term" value="C:preribosome, small subunit precursor"/>
    <property type="evidence" value="ECO:0007669"/>
    <property type="project" value="InterPro"/>
</dbReference>
<evidence type="ECO:0000256" key="4">
    <source>
        <dbReference type="ARBA" id="ARBA00023242"/>
    </source>
</evidence>
<gene>
    <name evidence="6" type="primary">Rrp1b</name>
    <name evidence="6" type="ORF">TNCV_2124241</name>
</gene>
<accession>A0A8X6RC30</accession>
<keyword evidence="3" id="KW-0698">rRNA processing</keyword>
<dbReference type="Proteomes" id="UP000887159">
    <property type="component" value="Unassembled WGS sequence"/>
</dbReference>
<evidence type="ECO:0000259" key="5">
    <source>
        <dbReference type="Pfam" id="PF18701"/>
    </source>
</evidence>
<comment type="caution">
    <text evidence="6">The sequence shown here is derived from an EMBL/GenBank/DDBJ whole genome shotgun (WGS) entry which is preliminary data.</text>
</comment>
<dbReference type="InterPro" id="IPR010301">
    <property type="entry name" value="RRP1"/>
</dbReference>
<protein>
    <submittedName>
        <fullName evidence="6">Ribosomal RNA processing protein 1 homolog B</fullName>
    </submittedName>
</protein>
<dbReference type="Pfam" id="PF18701">
    <property type="entry name" value="DUF5641"/>
    <property type="match status" value="1"/>
</dbReference>
<dbReference type="PANTHER" id="PTHR13026">
    <property type="entry name" value="NNP-1 PROTEIN NOVEL NUCLEAR PROTEIN 1 NOP52"/>
    <property type="match status" value="1"/>
</dbReference>
<evidence type="ECO:0000313" key="7">
    <source>
        <dbReference type="Proteomes" id="UP000887159"/>
    </source>
</evidence>
<dbReference type="PANTHER" id="PTHR13026:SF0">
    <property type="entry name" value="RIBOSOMAL RNA PROCESSING 1B"/>
    <property type="match status" value="1"/>
</dbReference>
<name>A0A8X6RC30_TRICX</name>
<sequence length="389" mass="45763">MVLVKEDNLPPLQWSLGRVVQVFPGDDGAVRVVDVKTQRGQFRRPITKCVINNYSLKMELPVEAYFCQKLADNLPDIREKALKEIGEWFETVSVATAVLDEDILLKIWKGLYYYFWHCDKMLVQEEKAEVISQYIHNFRSIKFSFLYLETFFKTMAREWHGIDRFRLDKFMMLTRLLLRQGFQLVKNHKWEVKCIKHFVKALKSTVLNPSSGSAPFGLKSHITDIYMEELANVGADEVTPKILQQFLLPYCRILYCTEDDIFMTHIKKDIFHYLLNQDAEEEEFGEFPVLQFKPIALQNLLIKFAKPDIRRRNLKVIHGIVKGIENYKKGINVLEETLKRHLFDTTKPLGEEDFEKAHQDLIEEVKKKRKLKKAHFKKKKAKKSSTVEE</sequence>
<dbReference type="Pfam" id="PF05997">
    <property type="entry name" value="Nop52"/>
    <property type="match status" value="1"/>
</dbReference>
<evidence type="ECO:0000256" key="2">
    <source>
        <dbReference type="ARBA" id="ARBA00006374"/>
    </source>
</evidence>
<comment type="similarity">
    <text evidence="2">Belongs to the RRP1 family.</text>
</comment>
<feature type="domain" description="DUF5641" evidence="5">
    <location>
        <begin position="1"/>
        <end position="50"/>
    </location>
</feature>
<proteinExistence type="inferred from homology"/>
<evidence type="ECO:0000256" key="3">
    <source>
        <dbReference type="ARBA" id="ARBA00022552"/>
    </source>
</evidence>